<evidence type="ECO:0000313" key="5">
    <source>
        <dbReference type="EMBL" id="QEE22439.1"/>
    </source>
</evidence>
<keyword evidence="1 3" id="KW-0732">Signal</keyword>
<evidence type="ECO:0000256" key="3">
    <source>
        <dbReference type="SAM" id="SignalP"/>
    </source>
</evidence>
<sequence>MHWMRGIPATAAGACLALTLAACGATTSNMPNIVGKASPSALPPVQSSSVASTSLPPIAGSTVQGPIAPSLTGTPVLGGAQPATMTTGDISGNGGPSLDPLAIPGQTTAGARDLSGGLSVDRLIGGWTITAGNSQCRVNLTQTIKTGTARYRASVPGCMIGGLANVSSWSVAGSQVQLFDEAGSIVAILTQTGNQFIGTAAGGIALTMVS</sequence>
<dbReference type="InterPro" id="IPR021140">
    <property type="entry name" value="Inh/Omp19"/>
</dbReference>
<dbReference type="GO" id="GO:0004866">
    <property type="term" value="F:endopeptidase inhibitor activity"/>
    <property type="evidence" value="ECO:0007669"/>
    <property type="project" value="InterPro"/>
</dbReference>
<dbReference type="PROSITE" id="PS51257">
    <property type="entry name" value="PROKAR_LIPOPROTEIN"/>
    <property type="match status" value="1"/>
</dbReference>
<protein>
    <recommendedName>
        <fullName evidence="4">Alkaline proteinase inhibitor/ Outer membrane lipoprotein Omp19 domain-containing protein</fullName>
    </recommendedName>
</protein>
<gene>
    <name evidence="5" type="ORF">FNA67_20730</name>
</gene>
<proteinExistence type="predicted"/>
<evidence type="ECO:0000313" key="6">
    <source>
        <dbReference type="Proteomes" id="UP000321062"/>
    </source>
</evidence>
<dbReference type="KEGG" id="yti:FNA67_20730"/>
<feature type="region of interest" description="Disordered" evidence="2">
    <location>
        <begin position="61"/>
        <end position="106"/>
    </location>
</feature>
<dbReference type="Proteomes" id="UP000321062">
    <property type="component" value="Chromosome"/>
</dbReference>
<dbReference type="OrthoDB" id="7948963at2"/>
<dbReference type="Gene3D" id="2.40.128.10">
    <property type="match status" value="1"/>
</dbReference>
<feature type="signal peptide" evidence="3">
    <location>
        <begin position="1"/>
        <end position="24"/>
    </location>
</feature>
<dbReference type="AlphaFoldDB" id="A0A5B9DUK6"/>
<name>A0A5B9DUK6_9HYPH</name>
<dbReference type="InterPro" id="IPR016085">
    <property type="entry name" value="Protease_inh_B-barrel_dom"/>
</dbReference>
<feature type="chain" id="PRO_5043501306" description="Alkaline proteinase inhibitor/ Outer membrane lipoprotein Omp19 domain-containing protein" evidence="3">
    <location>
        <begin position="25"/>
        <end position="210"/>
    </location>
</feature>
<keyword evidence="6" id="KW-1185">Reference proteome</keyword>
<feature type="domain" description="Alkaline proteinase inhibitor/ Outer membrane lipoprotein Omp19" evidence="4">
    <location>
        <begin position="120"/>
        <end position="208"/>
    </location>
</feature>
<evidence type="ECO:0000256" key="1">
    <source>
        <dbReference type="ARBA" id="ARBA00022729"/>
    </source>
</evidence>
<organism evidence="5 6">
    <name type="scientific">Paradevosia tibetensis</name>
    <dbReference type="NCBI Taxonomy" id="1447062"/>
    <lineage>
        <taxon>Bacteria</taxon>
        <taxon>Pseudomonadati</taxon>
        <taxon>Pseudomonadota</taxon>
        <taxon>Alphaproteobacteria</taxon>
        <taxon>Hyphomicrobiales</taxon>
        <taxon>Devosiaceae</taxon>
        <taxon>Paradevosia</taxon>
    </lineage>
</organism>
<evidence type="ECO:0000259" key="4">
    <source>
        <dbReference type="Pfam" id="PF02974"/>
    </source>
</evidence>
<accession>A0A5B9DUK6</accession>
<dbReference type="SUPFAM" id="SSF50882">
    <property type="entry name" value="beta-Barrel protease inhibitors"/>
    <property type="match status" value="1"/>
</dbReference>
<dbReference type="Pfam" id="PF02974">
    <property type="entry name" value="Inh"/>
    <property type="match status" value="1"/>
</dbReference>
<dbReference type="EMBL" id="CP041690">
    <property type="protein sequence ID" value="QEE22439.1"/>
    <property type="molecule type" value="Genomic_DNA"/>
</dbReference>
<evidence type="ECO:0000256" key="2">
    <source>
        <dbReference type="SAM" id="MobiDB-lite"/>
    </source>
</evidence>
<reference evidence="5 6" key="1">
    <citation type="journal article" date="2015" name="Int. J. Syst. Evol. Microbiol.">
        <title>Youhaiella tibetensis gen. nov., sp. nov., isolated from subsurface sediment.</title>
        <authorList>
            <person name="Wang Y.X."/>
            <person name="Huang F.Q."/>
            <person name="Nogi Y."/>
            <person name="Pang S.J."/>
            <person name="Wang P.K."/>
            <person name="Lv J."/>
        </authorList>
    </citation>
    <scope>NUCLEOTIDE SEQUENCE [LARGE SCALE GENOMIC DNA]</scope>
    <source>
        <strain evidence="6">fig4</strain>
    </source>
</reference>